<feature type="region of interest" description="Disordered" evidence="2">
    <location>
        <begin position="410"/>
        <end position="459"/>
    </location>
</feature>
<name>A0A7S3DC38_9EUKA</name>
<sequence>MEIQARVDEEDEEGVTSKVETGVVNDPSALELQKEKTEITQELLRMEKELVQKEMEDKLSKMANEKEALSHELKFMEELVSKADEERNKVVEEANAEKEVILKEIEYLEKQLLHSKTEVIEALKASSSTRDDIASELATLETEIEAFKGEKIKMEKANETLASMEREKLMLEHKLRDTELEIKETKDLTGSQMAALLRQKASIEKELERAKGEKESLAIQIKELQANMQEAQQEVKEALEIATADRNMLAKENEALEKELEGSKADRDRLAQQLRALKERIFGGDNGQVKSSLGAGFGMEAAVFGKEQLGFSEEECKKGEEVPDSVMWIAEKALVCQLPDGWSEGIGEEGKIVYRHRPVQGEAAVQAEHPLVALFKSATAKYRSEAAAEMGKGDEADMKKVRADAEAKLSADVEKEVGDLNAKRQGEEEAHRAEQKVKEEEEAKKKAKEEEEKFEKEVEKRVREEVQKKLDEKEKEEQARKEFNRTKIEQELEKKYKTDPIRAEREREMHDYAKYLGMDPVEDEHLLWIAEMALTAPLPIGWSEHLDDDGNIFFYDANTGSSTYEHPLDNAFRQYYAKMKEKEKPRGLAEQQDAKEMDNLRKKIDELQMEIARKDKLILQTKV</sequence>
<dbReference type="PANTHER" id="PTHR21715">
    <property type="entry name" value="RH04127P"/>
    <property type="match status" value="1"/>
</dbReference>
<evidence type="ECO:0000256" key="2">
    <source>
        <dbReference type="SAM" id="MobiDB-lite"/>
    </source>
</evidence>
<dbReference type="Pfam" id="PF00397">
    <property type="entry name" value="WW"/>
    <property type="match status" value="1"/>
</dbReference>
<dbReference type="AlphaFoldDB" id="A0A7S3DC38"/>
<dbReference type="SUPFAM" id="SSF51045">
    <property type="entry name" value="WW domain"/>
    <property type="match status" value="1"/>
</dbReference>
<gene>
    <name evidence="4" type="ORF">PBIL07802_LOCUS15256</name>
</gene>
<feature type="coiled-coil region" evidence="1">
    <location>
        <begin position="590"/>
        <end position="617"/>
    </location>
</feature>
<accession>A0A7S3DC38</accession>
<dbReference type="InterPro" id="IPR053233">
    <property type="entry name" value="ABRA-related"/>
</dbReference>
<organism evidence="4">
    <name type="scientific">Palpitomonas bilix</name>
    <dbReference type="NCBI Taxonomy" id="652834"/>
    <lineage>
        <taxon>Eukaryota</taxon>
        <taxon>Eukaryota incertae sedis</taxon>
    </lineage>
</organism>
<evidence type="ECO:0000256" key="1">
    <source>
        <dbReference type="SAM" id="Coils"/>
    </source>
</evidence>
<dbReference type="InterPro" id="IPR036020">
    <property type="entry name" value="WW_dom_sf"/>
</dbReference>
<feature type="coiled-coil region" evidence="1">
    <location>
        <begin position="29"/>
        <end position="280"/>
    </location>
</feature>
<dbReference type="PROSITE" id="PS50020">
    <property type="entry name" value="WW_DOMAIN_2"/>
    <property type="match status" value="1"/>
</dbReference>
<keyword evidence="1" id="KW-0175">Coiled coil</keyword>
<dbReference type="InterPro" id="IPR001202">
    <property type="entry name" value="WW_dom"/>
</dbReference>
<evidence type="ECO:0000259" key="3">
    <source>
        <dbReference type="PROSITE" id="PS50020"/>
    </source>
</evidence>
<reference evidence="4" key="1">
    <citation type="submission" date="2021-01" db="EMBL/GenBank/DDBJ databases">
        <authorList>
            <person name="Corre E."/>
            <person name="Pelletier E."/>
            <person name="Niang G."/>
            <person name="Scheremetjew M."/>
            <person name="Finn R."/>
            <person name="Kale V."/>
            <person name="Holt S."/>
            <person name="Cochrane G."/>
            <person name="Meng A."/>
            <person name="Brown T."/>
            <person name="Cohen L."/>
        </authorList>
    </citation>
    <scope>NUCLEOTIDE SEQUENCE</scope>
    <source>
        <strain evidence="4">NIES-2562</strain>
    </source>
</reference>
<dbReference type="EMBL" id="HBIB01023258">
    <property type="protein sequence ID" value="CAE0253024.1"/>
    <property type="molecule type" value="Transcribed_RNA"/>
</dbReference>
<proteinExistence type="predicted"/>
<dbReference type="Gene3D" id="3.30.1470.10">
    <property type="entry name" value="Photosystem I PsaD, reaction center subunit II"/>
    <property type="match status" value="1"/>
</dbReference>
<feature type="domain" description="WW" evidence="3">
    <location>
        <begin position="536"/>
        <end position="569"/>
    </location>
</feature>
<dbReference type="SMART" id="SM00456">
    <property type="entry name" value="WW"/>
    <property type="match status" value="1"/>
</dbReference>
<dbReference type="CDD" id="cd00201">
    <property type="entry name" value="WW"/>
    <property type="match status" value="1"/>
</dbReference>
<dbReference type="PROSITE" id="PS01159">
    <property type="entry name" value="WW_DOMAIN_1"/>
    <property type="match status" value="1"/>
</dbReference>
<dbReference type="PANTHER" id="PTHR21715:SF0">
    <property type="entry name" value="RH04127P"/>
    <property type="match status" value="1"/>
</dbReference>
<protein>
    <recommendedName>
        <fullName evidence="3">WW domain-containing protein</fullName>
    </recommendedName>
</protein>
<evidence type="ECO:0000313" key="4">
    <source>
        <dbReference type="EMBL" id="CAE0253024.1"/>
    </source>
</evidence>